<evidence type="ECO:0000256" key="1">
    <source>
        <dbReference type="SAM" id="MobiDB-lite"/>
    </source>
</evidence>
<dbReference type="EMBL" id="JACXJA010000029">
    <property type="protein sequence ID" value="MBD2864391.1"/>
    <property type="molecule type" value="Genomic_DNA"/>
</dbReference>
<feature type="compositionally biased region" description="Low complexity" evidence="1">
    <location>
        <begin position="24"/>
        <end position="36"/>
    </location>
</feature>
<evidence type="ECO:0000313" key="3">
    <source>
        <dbReference type="Proteomes" id="UP000639396"/>
    </source>
</evidence>
<keyword evidence="3" id="KW-1185">Reference proteome</keyword>
<gene>
    <name evidence="2" type="ORF">IDH45_20605</name>
</gene>
<organism evidence="2 3">
    <name type="scientific">Paenibacillus oceani</name>
    <dbReference type="NCBI Taxonomy" id="2772510"/>
    <lineage>
        <taxon>Bacteria</taxon>
        <taxon>Bacillati</taxon>
        <taxon>Bacillota</taxon>
        <taxon>Bacilli</taxon>
        <taxon>Bacillales</taxon>
        <taxon>Paenibacillaceae</taxon>
        <taxon>Paenibacillus</taxon>
    </lineage>
</organism>
<name>A0A927H0S3_9BACL</name>
<proteinExistence type="predicted"/>
<comment type="caution">
    <text evidence="2">The sequence shown here is derived from an EMBL/GenBank/DDBJ whole genome shotgun (WGS) entry which is preliminary data.</text>
</comment>
<reference evidence="2" key="1">
    <citation type="submission" date="2020-09" db="EMBL/GenBank/DDBJ databases">
        <title>A novel bacterium of genus Paenibacillus, isolated from South China Sea.</title>
        <authorList>
            <person name="Huang H."/>
            <person name="Mo K."/>
            <person name="Hu Y."/>
        </authorList>
    </citation>
    <scope>NUCLEOTIDE SEQUENCE</scope>
    <source>
        <strain evidence="2">IB182363</strain>
    </source>
</reference>
<dbReference type="Proteomes" id="UP000639396">
    <property type="component" value="Unassembled WGS sequence"/>
</dbReference>
<feature type="region of interest" description="Disordered" evidence="1">
    <location>
        <begin position="20"/>
        <end position="60"/>
    </location>
</feature>
<sequence>MWTMTKKVSLADAVKQKLAEKKAASANANNSHKPNAGQQPHMKSQTHKKTSTLKRRTGGG</sequence>
<evidence type="ECO:0008006" key="4">
    <source>
        <dbReference type="Google" id="ProtNLM"/>
    </source>
</evidence>
<dbReference type="AlphaFoldDB" id="A0A927H0S3"/>
<protein>
    <recommendedName>
        <fullName evidence="4">DUF5302 domain-containing protein</fullName>
    </recommendedName>
</protein>
<accession>A0A927H0S3</accession>
<evidence type="ECO:0000313" key="2">
    <source>
        <dbReference type="EMBL" id="MBD2864391.1"/>
    </source>
</evidence>
<feature type="compositionally biased region" description="Basic residues" evidence="1">
    <location>
        <begin position="44"/>
        <end position="60"/>
    </location>
</feature>